<dbReference type="AlphaFoldDB" id="A0A0X8G6C9"/>
<dbReference type="EMBL" id="CP013355">
    <property type="protein sequence ID" value="AMC10864.1"/>
    <property type="molecule type" value="Genomic_DNA"/>
</dbReference>
<feature type="domain" description="PglD N-terminal" evidence="7">
    <location>
        <begin position="2"/>
        <end position="80"/>
    </location>
</feature>
<organism evidence="8 9">
    <name type="scientific">Lutibacter profundi</name>
    <dbReference type="NCBI Taxonomy" id="1622118"/>
    <lineage>
        <taxon>Bacteria</taxon>
        <taxon>Pseudomonadati</taxon>
        <taxon>Bacteroidota</taxon>
        <taxon>Flavobacteriia</taxon>
        <taxon>Flavobacteriales</taxon>
        <taxon>Flavobacteriaceae</taxon>
        <taxon>Lutibacter</taxon>
    </lineage>
</organism>
<dbReference type="Pfam" id="PF17836">
    <property type="entry name" value="PglD_N"/>
    <property type="match status" value="1"/>
</dbReference>
<reference evidence="8 9" key="2">
    <citation type="journal article" date="2016" name="Int. J. Syst. Evol. Microbiol.">
        <title>Lutibacter profundi sp. nov., isolated from a deep-sea hydrothermal system on the Arctic Mid-Ocean Ridge and emended description of the genus Lutibacter.</title>
        <authorList>
            <person name="Le Moine Bauer S."/>
            <person name="Roalkvam I."/>
            <person name="Steen I.H."/>
            <person name="Dahle H."/>
        </authorList>
    </citation>
    <scope>NUCLEOTIDE SEQUENCE [LARGE SCALE GENOMIC DNA]</scope>
    <source>
        <strain evidence="8 9">LP1</strain>
    </source>
</reference>
<dbReference type="GO" id="GO:0016746">
    <property type="term" value="F:acyltransferase activity"/>
    <property type="evidence" value="ECO:0007669"/>
    <property type="project" value="UniProtKB-KW"/>
</dbReference>
<sequence>MLIIGAKGFAKEVLEIFYQQNQVDAVAFYDDVNDDVGDFLYNIFPILKNENQVKDFFSKNGIQFTIGLGNPKSRYQLYRKFVSLGGEYTSSISPLAVIGNYDNKIEEGVNIMTNTILTNSIKIGKGVLINLSCTIGHDTKIEDFVEICPGVNISGNCFIDKFTFIGTNVTILPNVKIGKNVTIGAGAVVTKNIPDNSIAMGIPAKVVKTKEPLNF</sequence>
<dbReference type="InterPro" id="IPR020019">
    <property type="entry name" value="AcTrfase_PglD-like"/>
</dbReference>
<evidence type="ECO:0000313" key="9">
    <source>
        <dbReference type="Proteomes" id="UP000059672"/>
    </source>
</evidence>
<dbReference type="PATRIC" id="fig|1622118.3.peg.1292"/>
<dbReference type="SUPFAM" id="SSF51161">
    <property type="entry name" value="Trimeric LpxA-like enzymes"/>
    <property type="match status" value="1"/>
</dbReference>
<dbReference type="InterPro" id="IPR018357">
    <property type="entry name" value="Hexapep_transf_CS"/>
</dbReference>
<proteinExistence type="inferred from homology"/>
<keyword evidence="9" id="KW-1185">Reference proteome</keyword>
<gene>
    <name evidence="8" type="ORF">Lupro_06230</name>
</gene>
<dbReference type="OrthoDB" id="708224at2"/>
<reference evidence="9" key="1">
    <citation type="submission" date="2015-12" db="EMBL/GenBank/DDBJ databases">
        <title>Complete genome sequence of Lutibacter profundus strain LP1.</title>
        <authorList>
            <person name="Wissuwa J."/>
            <person name="Le Moine Bauer S."/>
            <person name="Stokke R."/>
            <person name="Dahle H."/>
            <person name="Steen I.H."/>
        </authorList>
    </citation>
    <scope>NUCLEOTIDE SEQUENCE [LARGE SCALE GENOMIC DNA]</scope>
    <source>
        <strain evidence="9">LP1</strain>
    </source>
</reference>
<dbReference type="InterPro" id="IPR001451">
    <property type="entry name" value="Hexapep"/>
</dbReference>
<evidence type="ECO:0000256" key="2">
    <source>
        <dbReference type="ARBA" id="ARBA00022679"/>
    </source>
</evidence>
<evidence type="ECO:0000256" key="4">
    <source>
        <dbReference type="ARBA" id="ARBA00023315"/>
    </source>
</evidence>
<keyword evidence="4" id="KW-0012">Acyltransferase</keyword>
<feature type="active site" description="Proton acceptor" evidence="5">
    <location>
        <position position="137"/>
    </location>
</feature>
<feature type="site" description="Increases basicity of active site His" evidence="5">
    <location>
        <position position="138"/>
    </location>
</feature>
<evidence type="ECO:0000313" key="8">
    <source>
        <dbReference type="EMBL" id="AMC10864.1"/>
    </source>
</evidence>
<comment type="similarity">
    <text evidence="1">Belongs to the transferase hexapeptide repeat family.</text>
</comment>
<dbReference type="Gene3D" id="3.40.50.20">
    <property type="match status" value="1"/>
</dbReference>
<evidence type="ECO:0000259" key="7">
    <source>
        <dbReference type="Pfam" id="PF17836"/>
    </source>
</evidence>
<dbReference type="InterPro" id="IPR011004">
    <property type="entry name" value="Trimer_LpxA-like_sf"/>
</dbReference>
<name>A0A0X8G6C9_9FLAO</name>
<dbReference type="Gene3D" id="2.160.10.10">
    <property type="entry name" value="Hexapeptide repeat proteins"/>
    <property type="match status" value="1"/>
</dbReference>
<dbReference type="NCBIfam" id="TIGR03570">
    <property type="entry name" value="NeuD_NnaD"/>
    <property type="match status" value="1"/>
</dbReference>
<accession>A0A0X8G6C9</accession>
<dbReference type="RefSeq" id="WP_068207448.1">
    <property type="nucleotide sequence ID" value="NZ_CP013355.1"/>
</dbReference>
<dbReference type="InterPro" id="IPR041561">
    <property type="entry name" value="PglD_N"/>
</dbReference>
<protein>
    <submittedName>
        <fullName evidence="8">Hexapeptide transferase</fullName>
    </submittedName>
</protein>
<evidence type="ECO:0000256" key="6">
    <source>
        <dbReference type="PIRSR" id="PIRSR620019-2"/>
    </source>
</evidence>
<dbReference type="PANTHER" id="PTHR43300">
    <property type="entry name" value="ACETYLTRANSFERASE"/>
    <property type="match status" value="1"/>
</dbReference>
<dbReference type="Pfam" id="PF00132">
    <property type="entry name" value="Hexapep"/>
    <property type="match status" value="1"/>
</dbReference>
<feature type="binding site" evidence="6">
    <location>
        <position position="69"/>
    </location>
    <ligand>
        <name>substrate</name>
    </ligand>
</feature>
<dbReference type="PROSITE" id="PS00101">
    <property type="entry name" value="HEXAPEP_TRANSFERASES"/>
    <property type="match status" value="1"/>
</dbReference>
<evidence type="ECO:0000256" key="5">
    <source>
        <dbReference type="PIRSR" id="PIRSR620019-1"/>
    </source>
</evidence>
<dbReference type="Proteomes" id="UP000059672">
    <property type="component" value="Chromosome"/>
</dbReference>
<evidence type="ECO:0000256" key="3">
    <source>
        <dbReference type="ARBA" id="ARBA00022737"/>
    </source>
</evidence>
<dbReference type="CDD" id="cd03360">
    <property type="entry name" value="LbH_AT_putative"/>
    <property type="match status" value="1"/>
</dbReference>
<dbReference type="KEGG" id="lut:Lupro_06230"/>
<evidence type="ECO:0000256" key="1">
    <source>
        <dbReference type="ARBA" id="ARBA00007274"/>
    </source>
</evidence>
<dbReference type="STRING" id="1622118.Lupro_06230"/>
<keyword evidence="3" id="KW-0677">Repeat</keyword>
<dbReference type="InterPro" id="IPR050179">
    <property type="entry name" value="Trans_hexapeptide_repeat"/>
</dbReference>
<keyword evidence="2 8" id="KW-0808">Transferase</keyword>